<name>A0A2V1J055_9BACT</name>
<accession>A0A2V1J055</accession>
<organism evidence="1 2">
    <name type="scientific">Paramuribaculum intestinale</name>
    <dbReference type="NCBI Taxonomy" id="2094151"/>
    <lineage>
        <taxon>Bacteria</taxon>
        <taxon>Pseudomonadati</taxon>
        <taxon>Bacteroidota</taxon>
        <taxon>Bacteroidia</taxon>
        <taxon>Bacteroidales</taxon>
        <taxon>Muribaculaceae</taxon>
        <taxon>Paramuribaculum</taxon>
    </lineage>
</organism>
<protein>
    <submittedName>
        <fullName evidence="1">Uncharacterized protein</fullName>
    </submittedName>
</protein>
<evidence type="ECO:0000313" key="1">
    <source>
        <dbReference type="EMBL" id="PWB08437.1"/>
    </source>
</evidence>
<dbReference type="Proteomes" id="UP000244925">
    <property type="component" value="Unassembled WGS sequence"/>
</dbReference>
<dbReference type="GeneID" id="93423287"/>
<sequence>MALTAIAVNASPIDERRVYLDSLDAVADTMVSINLPEGFMRPIAIEARIGFGPTGRNTGHRQAKAGLIWGMKSDDDYHMAVISPGAKTLDDMIDDRYLHLDVIRHTSAGDSLIKSVECRSGINPAPGHNHLAVEIDRSRKEAIISIGKSSLTTMAVIECDGSAEGRFAVMATAGVRLPLVVAAYRSVNTVPDSGVDEAAIRMTERRPDSPIGVWEYLDRDTDSRRALAGGRYRLGIIPAADGAAGDYDIVYLGGAEVNSQRWKPGMIKGRLKAMPFAAHWDLLWYDSDMRLISRDINASMEQNSILSLNFPLMKSTIRFYRAD</sequence>
<comment type="caution">
    <text evidence="1">The sequence shown here is derived from an EMBL/GenBank/DDBJ whole genome shotgun (WGS) entry which is preliminary data.</text>
</comment>
<dbReference type="EMBL" id="PUBV01000006">
    <property type="protein sequence ID" value="PWB08437.1"/>
    <property type="molecule type" value="Genomic_DNA"/>
</dbReference>
<dbReference type="RefSeq" id="WP_107035540.1">
    <property type="nucleotide sequence ID" value="NZ_CAOONL010000019.1"/>
</dbReference>
<keyword evidence="2" id="KW-1185">Reference proteome</keyword>
<dbReference type="AlphaFoldDB" id="A0A2V1J055"/>
<evidence type="ECO:0000313" key="2">
    <source>
        <dbReference type="Proteomes" id="UP000244925"/>
    </source>
</evidence>
<proteinExistence type="predicted"/>
<reference evidence="2" key="1">
    <citation type="submission" date="2018-02" db="EMBL/GenBank/DDBJ databases">
        <authorList>
            <person name="Clavel T."/>
            <person name="Strowig T."/>
        </authorList>
    </citation>
    <scope>NUCLEOTIDE SEQUENCE [LARGE SCALE GENOMIC DNA]</scope>
    <source>
        <strain evidence="2">DSM 100764</strain>
    </source>
</reference>
<gene>
    <name evidence="1" type="ORF">C5O25_04520</name>
</gene>